<dbReference type="SUPFAM" id="SSF48371">
    <property type="entry name" value="ARM repeat"/>
    <property type="match status" value="1"/>
</dbReference>
<comment type="pathway">
    <text evidence="1">Protein modification; protein ubiquitination.</text>
</comment>
<dbReference type="InterPro" id="IPR054476">
    <property type="entry name" value="Ltn1_N"/>
</dbReference>
<dbReference type="AlphaFoldDB" id="A0A9N9P2D6"/>
<feature type="non-terminal residue" evidence="3">
    <location>
        <position position="215"/>
    </location>
</feature>
<dbReference type="GO" id="GO:1990116">
    <property type="term" value="P:ribosome-associated ubiquitin-dependent protein catabolic process"/>
    <property type="evidence" value="ECO:0007669"/>
    <property type="project" value="UniProtKB-UniRule"/>
</dbReference>
<dbReference type="GO" id="GO:0072344">
    <property type="term" value="P:rescue of stalled ribosome"/>
    <property type="evidence" value="ECO:0007669"/>
    <property type="project" value="UniProtKB-UniRule"/>
</dbReference>
<protein>
    <recommendedName>
        <fullName evidence="1">E3 ubiquitin-protein ligase listerin</fullName>
        <ecNumber evidence="1">2.3.2.27</ecNumber>
    </recommendedName>
    <alternativeName>
        <fullName evidence="1">RING-type E3 ubiquitin transferase listerin</fullName>
    </alternativeName>
</protein>
<feature type="domain" description="E3 ubiquitin-protein ligase listerin N-terminal" evidence="2">
    <location>
        <begin position="21"/>
        <end position="125"/>
    </location>
</feature>
<sequence>GTPFSASTDTTVDKLTDVNLDPALVLIFKRLSKRDTTTKLKALEELEAYLRGKEDNETDLGKFFVKLAIDVERRIRYATYTCHLLIVSKVKKRLASSLKEIIGVWIISLFDQYKDVARVAMESFQVRVDLLFVDYSLLKAAQQYDDLFDNPKTWANLTSSSPLVRKSCYNLIKVLTNKWPNRLDVFSTMYLMKIFNDKDITVYGDLWDSLLVFTK</sequence>
<reference evidence="3" key="1">
    <citation type="submission" date="2021-06" db="EMBL/GenBank/DDBJ databases">
        <authorList>
            <person name="Kallberg Y."/>
            <person name="Tangrot J."/>
            <person name="Rosling A."/>
        </authorList>
    </citation>
    <scope>NUCLEOTIDE SEQUENCE</scope>
    <source>
        <strain evidence="3">IN212</strain>
    </source>
</reference>
<dbReference type="InterPro" id="IPR016024">
    <property type="entry name" value="ARM-type_fold"/>
</dbReference>
<dbReference type="InterPro" id="IPR039795">
    <property type="entry name" value="LTN1/Rkr1"/>
</dbReference>
<accession>A0A9N9P2D6</accession>
<dbReference type="PANTHER" id="PTHR12389">
    <property type="entry name" value="ZINC FINGER PROTEIN 294"/>
    <property type="match status" value="1"/>
</dbReference>
<organism evidence="3 4">
    <name type="scientific">Racocetra fulgida</name>
    <dbReference type="NCBI Taxonomy" id="60492"/>
    <lineage>
        <taxon>Eukaryota</taxon>
        <taxon>Fungi</taxon>
        <taxon>Fungi incertae sedis</taxon>
        <taxon>Mucoromycota</taxon>
        <taxon>Glomeromycotina</taxon>
        <taxon>Glomeromycetes</taxon>
        <taxon>Diversisporales</taxon>
        <taxon>Gigasporaceae</taxon>
        <taxon>Racocetra</taxon>
    </lineage>
</organism>
<keyword evidence="1" id="KW-0479">Metal-binding</keyword>
<feature type="domain" description="E3 ubiquitin-protein ligase listerin N-terminal" evidence="2">
    <location>
        <begin position="138"/>
        <end position="215"/>
    </location>
</feature>
<dbReference type="GO" id="GO:0005829">
    <property type="term" value="C:cytosol"/>
    <property type="evidence" value="ECO:0007669"/>
    <property type="project" value="UniProtKB-UniRule"/>
</dbReference>
<comment type="subunit">
    <text evidence="1">Component of the ribosome quality control complex (RQC).</text>
</comment>
<keyword evidence="4" id="KW-1185">Reference proteome</keyword>
<keyword evidence="1" id="KW-0808">Transferase</keyword>
<dbReference type="PANTHER" id="PTHR12389:SF0">
    <property type="entry name" value="E3 UBIQUITIN-PROTEIN LIGASE LISTERIN"/>
    <property type="match status" value="1"/>
</dbReference>
<comment type="catalytic activity">
    <reaction evidence="1">
        <text>S-ubiquitinyl-[E2 ubiquitin-conjugating enzyme]-L-cysteine + [acceptor protein]-L-lysine = [E2 ubiquitin-conjugating enzyme]-L-cysteine + N(6)-ubiquitinyl-[acceptor protein]-L-lysine.</text>
        <dbReference type="EC" id="2.3.2.27"/>
    </reaction>
</comment>
<dbReference type="Pfam" id="PF22958">
    <property type="entry name" value="Ltn1_1st"/>
    <property type="match status" value="2"/>
</dbReference>
<name>A0A9N9P2D6_9GLOM</name>
<dbReference type="GO" id="GO:0008270">
    <property type="term" value="F:zinc ion binding"/>
    <property type="evidence" value="ECO:0007669"/>
    <property type="project" value="UniProtKB-KW"/>
</dbReference>
<comment type="similarity">
    <text evidence="1">Belongs to the LTN1 family.</text>
</comment>
<dbReference type="OrthoDB" id="2421882at2759"/>
<comment type="function">
    <text evidence="1">E3 ubiquitin-protein ligase. Component of the ribosome quality control complex (RQC), a ribosome-associated complex that mediates ubiquitination and extraction of incompletely synthesized nascent chains for proteasomal degradation.</text>
</comment>
<dbReference type="Gene3D" id="1.25.10.10">
    <property type="entry name" value="Leucine-rich Repeat Variant"/>
    <property type="match status" value="1"/>
</dbReference>
<dbReference type="EMBL" id="CAJVPZ010053334">
    <property type="protein sequence ID" value="CAG8781723.1"/>
    <property type="molecule type" value="Genomic_DNA"/>
</dbReference>
<keyword evidence="1" id="KW-0863">Zinc-finger</keyword>
<dbReference type="GO" id="GO:1990112">
    <property type="term" value="C:RQC complex"/>
    <property type="evidence" value="ECO:0007669"/>
    <property type="project" value="UniProtKB-UniRule"/>
</dbReference>
<dbReference type="EC" id="2.3.2.27" evidence="1"/>
<dbReference type="InterPro" id="IPR011989">
    <property type="entry name" value="ARM-like"/>
</dbReference>
<dbReference type="Proteomes" id="UP000789396">
    <property type="component" value="Unassembled WGS sequence"/>
</dbReference>
<evidence type="ECO:0000256" key="1">
    <source>
        <dbReference type="RuleBase" id="RU367090"/>
    </source>
</evidence>
<keyword evidence="1" id="KW-0833">Ubl conjugation pathway</keyword>
<feature type="non-terminal residue" evidence="3">
    <location>
        <position position="1"/>
    </location>
</feature>
<evidence type="ECO:0000313" key="4">
    <source>
        <dbReference type="Proteomes" id="UP000789396"/>
    </source>
</evidence>
<dbReference type="GO" id="GO:0043023">
    <property type="term" value="F:ribosomal large subunit binding"/>
    <property type="evidence" value="ECO:0007669"/>
    <property type="project" value="TreeGrafter"/>
</dbReference>
<evidence type="ECO:0000313" key="3">
    <source>
        <dbReference type="EMBL" id="CAG8781723.1"/>
    </source>
</evidence>
<comment type="caution">
    <text evidence="3">The sequence shown here is derived from an EMBL/GenBank/DDBJ whole genome shotgun (WGS) entry which is preliminary data.</text>
</comment>
<keyword evidence="1" id="KW-0862">Zinc</keyword>
<evidence type="ECO:0000259" key="2">
    <source>
        <dbReference type="Pfam" id="PF22958"/>
    </source>
</evidence>
<gene>
    <name evidence="3" type="ORF">RFULGI_LOCUS15887</name>
</gene>
<proteinExistence type="inferred from homology"/>
<dbReference type="GO" id="GO:0061630">
    <property type="term" value="F:ubiquitin protein ligase activity"/>
    <property type="evidence" value="ECO:0007669"/>
    <property type="project" value="UniProtKB-UniRule"/>
</dbReference>